<reference evidence="1 2" key="1">
    <citation type="journal article" date="2009" name="Stand. Genomic Sci.">
        <title>Complete genome sequence of Actinosynnema mirum type strain (101).</title>
        <authorList>
            <person name="Land M."/>
            <person name="Lapidus A."/>
            <person name="Mayilraj S."/>
            <person name="Chen F."/>
            <person name="Copeland A."/>
            <person name="Del Rio T.G."/>
            <person name="Nolan M."/>
            <person name="Lucas S."/>
            <person name="Tice H."/>
            <person name="Cheng J.F."/>
            <person name="Chertkov O."/>
            <person name="Bruce D."/>
            <person name="Goodwin L."/>
            <person name="Pitluck S."/>
            <person name="Rohde M."/>
            <person name="Goker M."/>
            <person name="Pati A."/>
            <person name="Ivanova N."/>
            <person name="Mavromatis K."/>
            <person name="Chen A."/>
            <person name="Palaniappan K."/>
            <person name="Hauser L."/>
            <person name="Chang Y.J."/>
            <person name="Jeffries C.C."/>
            <person name="Brettin T."/>
            <person name="Detter J.C."/>
            <person name="Han C."/>
            <person name="Chain P."/>
            <person name="Tindall B.J."/>
            <person name="Bristow J."/>
            <person name="Eisen J.A."/>
            <person name="Markowitz V."/>
            <person name="Hugenholtz P."/>
            <person name="Kyrpides N.C."/>
            <person name="Klenk H.P."/>
        </authorList>
    </citation>
    <scope>NUCLEOTIDE SEQUENCE [LARGE SCALE GENOMIC DNA]</scope>
    <source>
        <strain evidence="2">ATCC 29888 / DSM 43827 / JCM 3225 / NBRC 14064 / NCIMB 13271 / NRRL B-12336 / IMRU 3971 / 101</strain>
    </source>
</reference>
<protein>
    <submittedName>
        <fullName evidence="1">Uncharacterized protein</fullName>
    </submittedName>
</protein>
<name>C6WFY4_ACTMD</name>
<dbReference type="HOGENOM" id="CLU_3339022_0_0_11"/>
<dbReference type="AlphaFoldDB" id="C6WFY4"/>
<gene>
    <name evidence="1" type="ordered locus">Amir_4060</name>
</gene>
<proteinExistence type="predicted"/>
<dbReference type="Proteomes" id="UP000002213">
    <property type="component" value="Chromosome"/>
</dbReference>
<keyword evidence="2" id="KW-1185">Reference proteome</keyword>
<evidence type="ECO:0000313" key="1">
    <source>
        <dbReference type="EMBL" id="ACU37920.1"/>
    </source>
</evidence>
<dbReference type="KEGG" id="ami:Amir_4060"/>
<dbReference type="EMBL" id="CP001630">
    <property type="protein sequence ID" value="ACU37920.1"/>
    <property type="molecule type" value="Genomic_DNA"/>
</dbReference>
<organism evidence="1 2">
    <name type="scientific">Actinosynnema mirum (strain ATCC 29888 / DSM 43827 / JCM 3225 / NBRC 14064 / NCIMB 13271 / NRRL B-12336 / IMRU 3971 / 101)</name>
    <dbReference type="NCBI Taxonomy" id="446462"/>
    <lineage>
        <taxon>Bacteria</taxon>
        <taxon>Bacillati</taxon>
        <taxon>Actinomycetota</taxon>
        <taxon>Actinomycetes</taxon>
        <taxon>Pseudonocardiales</taxon>
        <taxon>Pseudonocardiaceae</taxon>
        <taxon>Actinosynnema</taxon>
    </lineage>
</organism>
<sequence>MPQWCRRCDNRLLYLRPGRELCERCKSGTRDSVIRSG</sequence>
<accession>C6WFY4</accession>
<evidence type="ECO:0000313" key="2">
    <source>
        <dbReference type="Proteomes" id="UP000002213"/>
    </source>
</evidence>